<dbReference type="Pfam" id="PF01553">
    <property type="entry name" value="Acyltransferase"/>
    <property type="match status" value="1"/>
</dbReference>
<feature type="domain" description="Phospholipid/glycerol acyltransferase" evidence="4">
    <location>
        <begin position="48"/>
        <end position="160"/>
    </location>
</feature>
<name>A0A518B0R2_9BACT</name>
<dbReference type="OrthoDB" id="9803035at2"/>
<reference evidence="5 6" key="1">
    <citation type="submission" date="2019-02" db="EMBL/GenBank/DDBJ databases">
        <title>Deep-cultivation of Planctomycetes and their phenomic and genomic characterization uncovers novel biology.</title>
        <authorList>
            <person name="Wiegand S."/>
            <person name="Jogler M."/>
            <person name="Boedeker C."/>
            <person name="Pinto D."/>
            <person name="Vollmers J."/>
            <person name="Rivas-Marin E."/>
            <person name="Kohn T."/>
            <person name="Peeters S.H."/>
            <person name="Heuer A."/>
            <person name="Rast P."/>
            <person name="Oberbeckmann S."/>
            <person name="Bunk B."/>
            <person name="Jeske O."/>
            <person name="Meyerdierks A."/>
            <person name="Storesund J.E."/>
            <person name="Kallscheuer N."/>
            <person name="Luecker S."/>
            <person name="Lage O.M."/>
            <person name="Pohl T."/>
            <person name="Merkel B.J."/>
            <person name="Hornburger P."/>
            <person name="Mueller R.-W."/>
            <person name="Bruemmer F."/>
            <person name="Labrenz M."/>
            <person name="Spormann A.M."/>
            <person name="Op den Camp H."/>
            <person name="Overmann J."/>
            <person name="Amann R."/>
            <person name="Jetten M.S.M."/>
            <person name="Mascher T."/>
            <person name="Medema M.H."/>
            <person name="Devos D.P."/>
            <person name="Kaster A.-K."/>
            <person name="Ovreas L."/>
            <person name="Rohde M."/>
            <person name="Galperin M.Y."/>
            <person name="Jogler C."/>
        </authorList>
    </citation>
    <scope>NUCLEOTIDE SEQUENCE [LARGE SCALE GENOMIC DNA]</scope>
    <source>
        <strain evidence="5 6">Pan216</strain>
    </source>
</reference>
<evidence type="ECO:0000256" key="2">
    <source>
        <dbReference type="ARBA" id="ARBA00022679"/>
    </source>
</evidence>
<keyword evidence="3 5" id="KW-0012">Acyltransferase</keyword>
<evidence type="ECO:0000256" key="3">
    <source>
        <dbReference type="ARBA" id="ARBA00023315"/>
    </source>
</evidence>
<dbReference type="RefSeq" id="WP_145256602.1">
    <property type="nucleotide sequence ID" value="NZ_CP036279.1"/>
</dbReference>
<dbReference type="KEGG" id="knv:Pan216_14040"/>
<dbReference type="GO" id="GO:0006654">
    <property type="term" value="P:phosphatidic acid biosynthetic process"/>
    <property type="evidence" value="ECO:0007669"/>
    <property type="project" value="TreeGrafter"/>
</dbReference>
<evidence type="ECO:0000313" key="6">
    <source>
        <dbReference type="Proteomes" id="UP000317093"/>
    </source>
</evidence>
<dbReference type="Proteomes" id="UP000317093">
    <property type="component" value="Chromosome"/>
</dbReference>
<dbReference type="EC" id="2.3.1.-" evidence="5"/>
<organism evidence="5 6">
    <name type="scientific">Kolteria novifilia</name>
    <dbReference type="NCBI Taxonomy" id="2527975"/>
    <lineage>
        <taxon>Bacteria</taxon>
        <taxon>Pseudomonadati</taxon>
        <taxon>Planctomycetota</taxon>
        <taxon>Planctomycetia</taxon>
        <taxon>Kolteriales</taxon>
        <taxon>Kolteriaceae</taxon>
        <taxon>Kolteria</taxon>
    </lineage>
</organism>
<comment type="pathway">
    <text evidence="1">Lipid metabolism.</text>
</comment>
<dbReference type="CDD" id="cd07989">
    <property type="entry name" value="LPLAT_AGPAT-like"/>
    <property type="match status" value="1"/>
</dbReference>
<dbReference type="SUPFAM" id="SSF69593">
    <property type="entry name" value="Glycerol-3-phosphate (1)-acyltransferase"/>
    <property type="match status" value="1"/>
</dbReference>
<evidence type="ECO:0000259" key="4">
    <source>
        <dbReference type="SMART" id="SM00563"/>
    </source>
</evidence>
<accession>A0A518B0R2</accession>
<gene>
    <name evidence="5" type="primary">plsC</name>
    <name evidence="5" type="ORF">Pan216_14040</name>
</gene>
<sequence>MGEPLVHAERYIDPLIYRATQSLFRVILGIFFPLRVSGTHSVLDSGKLLIIANHQSFLDPVLMGTSVDRPIRYLARATLFKNRLFGRLIQALNAIKIERDGNATAGIRTALACLGKERALVLYPEGTRTSDGAVGALKPGFLLLARKSKAPVVIAGIAGAFECWPRHRTFPTAGPIWIHFERWKGDPNSSTEEMLASLQEQLCRVQAIAAEKRRRSYGQ</sequence>
<evidence type="ECO:0000256" key="1">
    <source>
        <dbReference type="ARBA" id="ARBA00005189"/>
    </source>
</evidence>
<dbReference type="SMART" id="SM00563">
    <property type="entry name" value="PlsC"/>
    <property type="match status" value="1"/>
</dbReference>
<dbReference type="GO" id="GO:0003841">
    <property type="term" value="F:1-acylglycerol-3-phosphate O-acyltransferase activity"/>
    <property type="evidence" value="ECO:0007669"/>
    <property type="project" value="TreeGrafter"/>
</dbReference>
<proteinExistence type="predicted"/>
<dbReference type="AlphaFoldDB" id="A0A518B0R2"/>
<protein>
    <submittedName>
        <fullName evidence="5">1-acyl-sn-glycerol-3-phosphate acyltransferase</fullName>
        <ecNumber evidence="5">2.3.1.-</ecNumber>
    </submittedName>
</protein>
<dbReference type="InterPro" id="IPR002123">
    <property type="entry name" value="Plipid/glycerol_acylTrfase"/>
</dbReference>
<dbReference type="EMBL" id="CP036279">
    <property type="protein sequence ID" value="QDU60561.1"/>
    <property type="molecule type" value="Genomic_DNA"/>
</dbReference>
<dbReference type="PANTHER" id="PTHR10434:SF11">
    <property type="entry name" value="1-ACYL-SN-GLYCEROL-3-PHOSPHATE ACYLTRANSFERASE"/>
    <property type="match status" value="1"/>
</dbReference>
<evidence type="ECO:0000313" key="5">
    <source>
        <dbReference type="EMBL" id="QDU60561.1"/>
    </source>
</evidence>
<dbReference type="PANTHER" id="PTHR10434">
    <property type="entry name" value="1-ACYL-SN-GLYCEROL-3-PHOSPHATE ACYLTRANSFERASE"/>
    <property type="match status" value="1"/>
</dbReference>
<keyword evidence="6" id="KW-1185">Reference proteome</keyword>
<keyword evidence="2 5" id="KW-0808">Transferase</keyword>